<evidence type="ECO:0000313" key="4">
    <source>
        <dbReference type="Proteomes" id="UP001595872"/>
    </source>
</evidence>
<dbReference type="EMBL" id="JBHSIT010000005">
    <property type="protein sequence ID" value="MFC4909693.1"/>
    <property type="molecule type" value="Genomic_DNA"/>
</dbReference>
<name>A0ABV9TZT8_9ACTN</name>
<keyword evidence="4" id="KW-1185">Reference proteome</keyword>
<evidence type="ECO:0000256" key="2">
    <source>
        <dbReference type="SAM" id="SignalP"/>
    </source>
</evidence>
<evidence type="ECO:0000313" key="3">
    <source>
        <dbReference type="EMBL" id="MFC4909693.1"/>
    </source>
</evidence>
<dbReference type="RefSeq" id="WP_378257386.1">
    <property type="nucleotide sequence ID" value="NZ_JBHSIT010000005.1"/>
</dbReference>
<proteinExistence type="predicted"/>
<dbReference type="Proteomes" id="UP001595872">
    <property type="component" value="Unassembled WGS sequence"/>
</dbReference>
<reference evidence="4" key="1">
    <citation type="journal article" date="2019" name="Int. J. Syst. Evol. Microbiol.">
        <title>The Global Catalogue of Microorganisms (GCM) 10K type strain sequencing project: providing services to taxonomists for standard genome sequencing and annotation.</title>
        <authorList>
            <consortium name="The Broad Institute Genomics Platform"/>
            <consortium name="The Broad Institute Genome Sequencing Center for Infectious Disease"/>
            <person name="Wu L."/>
            <person name="Ma J."/>
        </authorList>
    </citation>
    <scope>NUCLEOTIDE SEQUENCE [LARGE SCALE GENOMIC DNA]</scope>
    <source>
        <strain evidence="4">KLKA75</strain>
    </source>
</reference>
<feature type="region of interest" description="Disordered" evidence="1">
    <location>
        <begin position="70"/>
        <end position="95"/>
    </location>
</feature>
<keyword evidence="2" id="KW-0732">Signal</keyword>
<feature type="signal peptide" evidence="2">
    <location>
        <begin position="1"/>
        <end position="27"/>
    </location>
</feature>
<gene>
    <name evidence="3" type="ORF">ACFPCY_20385</name>
</gene>
<accession>A0ABV9TZT8</accession>
<feature type="compositionally biased region" description="Basic and acidic residues" evidence="1">
    <location>
        <begin position="77"/>
        <end position="89"/>
    </location>
</feature>
<evidence type="ECO:0008006" key="5">
    <source>
        <dbReference type="Google" id="ProtNLM"/>
    </source>
</evidence>
<protein>
    <recommendedName>
        <fullName evidence="5">Secreted protein</fullName>
    </recommendedName>
</protein>
<evidence type="ECO:0000256" key="1">
    <source>
        <dbReference type="SAM" id="MobiDB-lite"/>
    </source>
</evidence>
<organism evidence="3 4">
    <name type="scientific">Actinomadura gamaensis</name>
    <dbReference type="NCBI Taxonomy" id="1763541"/>
    <lineage>
        <taxon>Bacteria</taxon>
        <taxon>Bacillati</taxon>
        <taxon>Actinomycetota</taxon>
        <taxon>Actinomycetes</taxon>
        <taxon>Streptosporangiales</taxon>
        <taxon>Thermomonosporaceae</taxon>
        <taxon>Actinomadura</taxon>
    </lineage>
</organism>
<feature type="chain" id="PRO_5045770800" description="Secreted protein" evidence="2">
    <location>
        <begin position="28"/>
        <end position="95"/>
    </location>
</feature>
<sequence>MLKRFAAAGLLSVTAAGVAMSAAPAMADIDTDNTHNIQIVGVQTCRGLDIAGIGAAIHNILGITDESGDCVNGSTSVHEHPTDGHHPDHNLPSTG</sequence>
<comment type="caution">
    <text evidence="3">The sequence shown here is derived from an EMBL/GenBank/DDBJ whole genome shotgun (WGS) entry which is preliminary data.</text>
</comment>